<accession>A0A521E6W5</accession>
<dbReference type="OrthoDB" id="9769293at2"/>
<sequence>MARTKKIKLTNLLVNTENYRFETVASQKEALDKMLDNQNDFLFNLAEHIMEFGLNPNDSIQVIASAHDKNYYIVLEGNRRTTCLKFLNNPDLIEGAKYLSLKRKFKKLNEVNKDRLVSEVDCVIYDDPKEADIWIGLKHGYGKYGTGTDGWDPLQKQRFGEKTEGKTSTSIQIIKLLKASPDVPAEIKSNVEKINTTNLDRLIDDPDVRTFLGIEFNNGTIQSKIDEKEVVKGLTQVVKDILDPKFTVKKIYDKDARKDYIQNFHKASIPDTSIAAGKLWQINSSSSASPVVASKPASSIKSKPIPTERKKLIPKTCGMSINNPKVNAIYHELMDIDVTRHTNAVAVLFRVFVELSVDSYVEEHSLTPTPSPSAAKSGMNLQQKINVVANHLDTKKWADQAICKGVKSSVKDSNDILGLDTWHAYVHNNRFSPKAENLIITWDNMQDFMVILWNNIK</sequence>
<organism evidence="1 2">
    <name type="scientific">Solitalea koreensis</name>
    <dbReference type="NCBI Taxonomy" id="543615"/>
    <lineage>
        <taxon>Bacteria</taxon>
        <taxon>Pseudomonadati</taxon>
        <taxon>Bacteroidota</taxon>
        <taxon>Sphingobacteriia</taxon>
        <taxon>Sphingobacteriales</taxon>
        <taxon>Sphingobacteriaceae</taxon>
        <taxon>Solitalea</taxon>
    </lineage>
</organism>
<evidence type="ECO:0008006" key="3">
    <source>
        <dbReference type="Google" id="ProtNLM"/>
    </source>
</evidence>
<evidence type="ECO:0000313" key="1">
    <source>
        <dbReference type="EMBL" id="SMO79683.1"/>
    </source>
</evidence>
<name>A0A521E6W5_9SPHI</name>
<dbReference type="AlphaFoldDB" id="A0A521E6W5"/>
<keyword evidence="2" id="KW-1185">Reference proteome</keyword>
<dbReference type="EMBL" id="FXSZ01000012">
    <property type="protein sequence ID" value="SMO79683.1"/>
    <property type="molecule type" value="Genomic_DNA"/>
</dbReference>
<dbReference type="RefSeq" id="WP_142604601.1">
    <property type="nucleotide sequence ID" value="NZ_FXSZ01000012.1"/>
</dbReference>
<gene>
    <name evidence="1" type="ORF">SAMN06265350_1127</name>
</gene>
<dbReference type="Proteomes" id="UP000315971">
    <property type="component" value="Unassembled WGS sequence"/>
</dbReference>
<proteinExistence type="predicted"/>
<protein>
    <recommendedName>
        <fullName evidence="3">ParB/Sulfiredoxin domain-containing protein</fullName>
    </recommendedName>
</protein>
<evidence type="ECO:0000313" key="2">
    <source>
        <dbReference type="Proteomes" id="UP000315971"/>
    </source>
</evidence>
<reference evidence="1 2" key="1">
    <citation type="submission" date="2017-05" db="EMBL/GenBank/DDBJ databases">
        <authorList>
            <person name="Varghese N."/>
            <person name="Submissions S."/>
        </authorList>
    </citation>
    <scope>NUCLEOTIDE SEQUENCE [LARGE SCALE GENOMIC DNA]</scope>
    <source>
        <strain evidence="1 2">DSM 21342</strain>
    </source>
</reference>